<organism evidence="2 3">
    <name type="scientific">Candidatus Ornithospirochaeta stercoripullorum</name>
    <dbReference type="NCBI Taxonomy" id="2840899"/>
    <lineage>
        <taxon>Bacteria</taxon>
        <taxon>Pseudomonadati</taxon>
        <taxon>Spirochaetota</taxon>
        <taxon>Spirochaetia</taxon>
        <taxon>Spirochaetales</taxon>
        <taxon>Spirochaetaceae</taxon>
        <taxon>Spirochaetaceae incertae sedis</taxon>
        <taxon>Candidatus Ornithospirochaeta</taxon>
    </lineage>
</organism>
<evidence type="ECO:0000313" key="3">
    <source>
        <dbReference type="Proteomes" id="UP000823615"/>
    </source>
</evidence>
<reference evidence="2" key="2">
    <citation type="journal article" date="2021" name="PeerJ">
        <title>Extensive microbial diversity within the chicken gut microbiome revealed by metagenomics and culture.</title>
        <authorList>
            <person name="Gilroy R."/>
            <person name="Ravi A."/>
            <person name="Getino M."/>
            <person name="Pursley I."/>
            <person name="Horton D.L."/>
            <person name="Alikhan N.F."/>
            <person name="Baker D."/>
            <person name="Gharbi K."/>
            <person name="Hall N."/>
            <person name="Watson M."/>
            <person name="Adriaenssens E.M."/>
            <person name="Foster-Nyarko E."/>
            <person name="Jarju S."/>
            <person name="Secka A."/>
            <person name="Antonio M."/>
            <person name="Oren A."/>
            <person name="Chaudhuri R.R."/>
            <person name="La Ragione R."/>
            <person name="Hildebrand F."/>
            <person name="Pallen M.J."/>
        </authorList>
    </citation>
    <scope>NUCLEOTIDE SEQUENCE</scope>
    <source>
        <strain evidence="2">7293</strain>
    </source>
</reference>
<evidence type="ECO:0000256" key="1">
    <source>
        <dbReference type="SAM" id="Phobius"/>
    </source>
</evidence>
<gene>
    <name evidence="2" type="ORF">IAA97_05665</name>
</gene>
<dbReference type="AlphaFoldDB" id="A0A9D9H4V1"/>
<protein>
    <submittedName>
        <fullName evidence="2">Uncharacterized protein</fullName>
    </submittedName>
</protein>
<keyword evidence="1" id="KW-1133">Transmembrane helix</keyword>
<feature type="transmembrane region" description="Helical" evidence="1">
    <location>
        <begin position="6"/>
        <end position="25"/>
    </location>
</feature>
<proteinExistence type="predicted"/>
<name>A0A9D9H4V1_9SPIO</name>
<accession>A0A9D9H4V1</accession>
<keyword evidence="1" id="KW-0472">Membrane</keyword>
<keyword evidence="1" id="KW-0812">Transmembrane</keyword>
<sequence length="229" mass="25357">MQRKKVIIVIGIILFIFACCAVFFLTRPRVVFLHGTTLPESYEISLPSNFFEYILVDNPENADLVIASPVAQPPAVPYYLFGREKEEGENPIAVLNIDESAMWEAAPAGKKAVVYERSSSAADEIADNLIEHDDTIERITYSGRVSGANVDSVRKRIEECGAEYVLLLTPSSSLPLLRGQREWKAVLDERDAAALETTPVEYAVAVDWDRTISALLSGEAELSYCLITL</sequence>
<comment type="caution">
    <text evidence="2">The sequence shown here is derived from an EMBL/GenBank/DDBJ whole genome shotgun (WGS) entry which is preliminary data.</text>
</comment>
<reference evidence="2" key="1">
    <citation type="submission" date="2020-10" db="EMBL/GenBank/DDBJ databases">
        <authorList>
            <person name="Gilroy R."/>
        </authorList>
    </citation>
    <scope>NUCLEOTIDE SEQUENCE</scope>
    <source>
        <strain evidence="2">7293</strain>
    </source>
</reference>
<dbReference type="EMBL" id="JADIMT010000068">
    <property type="protein sequence ID" value="MBO8436446.1"/>
    <property type="molecule type" value="Genomic_DNA"/>
</dbReference>
<dbReference type="PROSITE" id="PS51257">
    <property type="entry name" value="PROKAR_LIPOPROTEIN"/>
    <property type="match status" value="1"/>
</dbReference>
<evidence type="ECO:0000313" key="2">
    <source>
        <dbReference type="EMBL" id="MBO8436446.1"/>
    </source>
</evidence>
<dbReference type="Proteomes" id="UP000823615">
    <property type="component" value="Unassembled WGS sequence"/>
</dbReference>